<organism evidence="2 3">
    <name type="scientific">Massilia aerilata</name>
    <dbReference type="NCBI Taxonomy" id="453817"/>
    <lineage>
        <taxon>Bacteria</taxon>
        <taxon>Pseudomonadati</taxon>
        <taxon>Pseudomonadota</taxon>
        <taxon>Betaproteobacteria</taxon>
        <taxon>Burkholderiales</taxon>
        <taxon>Oxalobacteraceae</taxon>
        <taxon>Telluria group</taxon>
        <taxon>Massilia</taxon>
    </lineage>
</organism>
<name>A0ABW0S4U4_9BURK</name>
<reference evidence="3" key="1">
    <citation type="journal article" date="2019" name="Int. J. Syst. Evol. Microbiol.">
        <title>The Global Catalogue of Microorganisms (GCM) 10K type strain sequencing project: providing services to taxonomists for standard genome sequencing and annotation.</title>
        <authorList>
            <consortium name="The Broad Institute Genomics Platform"/>
            <consortium name="The Broad Institute Genome Sequencing Center for Infectious Disease"/>
            <person name="Wu L."/>
            <person name="Ma J."/>
        </authorList>
    </citation>
    <scope>NUCLEOTIDE SEQUENCE [LARGE SCALE GENOMIC DNA]</scope>
    <source>
        <strain evidence="3">CGMCC 4.5798</strain>
    </source>
</reference>
<gene>
    <name evidence="2" type="ORF">ACFPO9_26325</name>
</gene>
<evidence type="ECO:0000313" key="2">
    <source>
        <dbReference type="EMBL" id="MFC5552048.1"/>
    </source>
</evidence>
<evidence type="ECO:0000256" key="1">
    <source>
        <dbReference type="SAM" id="SignalP"/>
    </source>
</evidence>
<feature type="signal peptide" evidence="1">
    <location>
        <begin position="1"/>
        <end position="19"/>
    </location>
</feature>
<proteinExistence type="predicted"/>
<protein>
    <recommendedName>
        <fullName evidence="4">MSHA biogenesis protein MshK</fullName>
    </recommendedName>
</protein>
<sequence length="109" mass="11679">MKYLTLAALAMLAAAPAQAGRDPFARPALPAPIRADAQAQAPAEPAVRPQLRAIMVAPDQSLANISGHILAEGEWFGDYRVVKIRERSVTLATRGGAKSELALERTDYK</sequence>
<feature type="chain" id="PRO_5047068310" description="MSHA biogenesis protein MshK" evidence="1">
    <location>
        <begin position="20"/>
        <end position="109"/>
    </location>
</feature>
<dbReference type="RefSeq" id="WP_379777128.1">
    <property type="nucleotide sequence ID" value="NZ_JBHSMZ010000026.1"/>
</dbReference>
<dbReference type="Proteomes" id="UP001596086">
    <property type="component" value="Unassembled WGS sequence"/>
</dbReference>
<keyword evidence="3" id="KW-1185">Reference proteome</keyword>
<evidence type="ECO:0000313" key="3">
    <source>
        <dbReference type="Proteomes" id="UP001596086"/>
    </source>
</evidence>
<keyword evidence="1" id="KW-0732">Signal</keyword>
<comment type="caution">
    <text evidence="2">The sequence shown here is derived from an EMBL/GenBank/DDBJ whole genome shotgun (WGS) entry which is preliminary data.</text>
</comment>
<accession>A0ABW0S4U4</accession>
<evidence type="ECO:0008006" key="4">
    <source>
        <dbReference type="Google" id="ProtNLM"/>
    </source>
</evidence>
<dbReference type="EMBL" id="JBHSMZ010000026">
    <property type="protein sequence ID" value="MFC5552048.1"/>
    <property type="molecule type" value="Genomic_DNA"/>
</dbReference>